<gene>
    <name evidence="2" type="ORF">RUMTOR_00564</name>
</gene>
<keyword evidence="1" id="KW-0472">Membrane</keyword>
<dbReference type="AlphaFoldDB" id="A5KK15"/>
<reference evidence="2 3" key="1">
    <citation type="submission" date="2007-03" db="EMBL/GenBank/DDBJ databases">
        <authorList>
            <person name="Fulton L."/>
            <person name="Clifton S."/>
            <person name="Fulton B."/>
            <person name="Xu J."/>
            <person name="Minx P."/>
            <person name="Pepin K.H."/>
            <person name="Johnson M."/>
            <person name="Thiruvilangam P."/>
            <person name="Bhonagiri V."/>
            <person name="Nash W.E."/>
            <person name="Mardis E.R."/>
            <person name="Wilson R.K."/>
        </authorList>
    </citation>
    <scope>NUCLEOTIDE SEQUENCE [LARGE SCALE GENOMIC DNA]</scope>
    <source>
        <strain evidence="2 3">ATCC 27756</strain>
    </source>
</reference>
<evidence type="ECO:0000313" key="3">
    <source>
        <dbReference type="Proteomes" id="UP000003577"/>
    </source>
</evidence>
<accession>A5KK15</accession>
<keyword evidence="1" id="KW-1133">Transmembrane helix</keyword>
<dbReference type="PROSITE" id="PS51108">
    <property type="entry name" value="PTS_EIID"/>
    <property type="match status" value="1"/>
</dbReference>
<dbReference type="EMBL" id="AAVP02000001">
    <property type="protein sequence ID" value="EDK25668.1"/>
    <property type="molecule type" value="Genomic_DNA"/>
</dbReference>
<dbReference type="GO" id="GO:0009401">
    <property type="term" value="P:phosphoenolpyruvate-dependent sugar phosphotransferase system"/>
    <property type="evidence" value="ECO:0007669"/>
    <property type="project" value="InterPro"/>
</dbReference>
<dbReference type="InterPro" id="IPR004704">
    <property type="entry name" value="PTS_IID_man"/>
</dbReference>
<feature type="transmembrane region" description="Helical" evidence="1">
    <location>
        <begin position="155"/>
        <end position="172"/>
    </location>
</feature>
<sequence length="287" mass="31740">MILMSNEMNKEMSQGTDVQTEERYQVTKRDLRKTAARYNFMACNIFNYESQMGPAIAWAMAPVLRKIYKKDDEYKMALNNHFNYFNSTTVMSSMILGATLAVEEKDGIAAKDTVQSLKTSLMGPFAGVGDTLVWVLWPTIIGSISGYMAQQGNPLGAIIWLLCNIAFWFVKSKMFQIGYTSGTKLITNLGKRLTVFTEAASIMGLSVVGALIATSVKITTALNFKVGEVALNLQTDILDKIMPSLLPVLLTLLVYKLLGNKKWTATKLILLIIVISLVCAFFGILTV</sequence>
<dbReference type="Pfam" id="PF03613">
    <property type="entry name" value="EIID-AGA"/>
    <property type="match status" value="1"/>
</dbReference>
<feature type="transmembrane region" description="Helical" evidence="1">
    <location>
        <begin position="125"/>
        <end position="149"/>
    </location>
</feature>
<dbReference type="GO" id="GO:0005886">
    <property type="term" value="C:plasma membrane"/>
    <property type="evidence" value="ECO:0007669"/>
    <property type="project" value="TreeGrafter"/>
</dbReference>
<keyword evidence="1" id="KW-0812">Transmembrane</keyword>
<dbReference type="InterPro" id="IPR050303">
    <property type="entry name" value="GatZ_KbaZ_carbometab"/>
</dbReference>
<dbReference type="PANTHER" id="PTHR32502">
    <property type="entry name" value="N-ACETYLGALACTOSAMINE PERMEASE II COMPONENT-RELATED"/>
    <property type="match status" value="1"/>
</dbReference>
<proteinExistence type="predicted"/>
<dbReference type="PANTHER" id="PTHR32502:SF26">
    <property type="entry name" value="PHOSPHOTRANSFERASE SYSTEM SUGAR-SPECIFIC EIID COMPONENT"/>
    <property type="match status" value="1"/>
</dbReference>
<feature type="transmembrane region" description="Helical" evidence="1">
    <location>
        <begin position="265"/>
        <end position="285"/>
    </location>
</feature>
<comment type="caution">
    <text evidence="2">The sequence shown here is derived from an EMBL/GenBank/DDBJ whole genome shotgun (WGS) entry which is preliminary data.</text>
</comment>
<dbReference type="PaxDb" id="411460-RUMTOR_00564"/>
<evidence type="ECO:0000313" key="2">
    <source>
        <dbReference type="EMBL" id="EDK25668.1"/>
    </source>
</evidence>
<evidence type="ECO:0000256" key="1">
    <source>
        <dbReference type="SAM" id="Phobius"/>
    </source>
</evidence>
<reference evidence="2 3" key="2">
    <citation type="submission" date="2007-04" db="EMBL/GenBank/DDBJ databases">
        <title>Draft genome sequence of Ruminococcus torques (ATCC 27756).</title>
        <authorList>
            <person name="Sudarsanam P."/>
            <person name="Ley R."/>
            <person name="Guruge J."/>
            <person name="Turnbaugh P.J."/>
            <person name="Mahowald M."/>
            <person name="Liep D."/>
            <person name="Gordon J."/>
        </authorList>
    </citation>
    <scope>NUCLEOTIDE SEQUENCE [LARGE SCALE GENOMIC DNA]</scope>
    <source>
        <strain evidence="2 3">ATCC 27756</strain>
    </source>
</reference>
<feature type="transmembrane region" description="Helical" evidence="1">
    <location>
        <begin position="193"/>
        <end position="213"/>
    </location>
</feature>
<dbReference type="HOGENOM" id="CLU_060742_1_1_9"/>
<organism evidence="2 3">
    <name type="scientific">[Ruminococcus] torques ATCC 27756</name>
    <dbReference type="NCBI Taxonomy" id="411460"/>
    <lineage>
        <taxon>Bacteria</taxon>
        <taxon>Bacillati</taxon>
        <taxon>Bacillota</taxon>
        <taxon>Clostridia</taxon>
        <taxon>Lachnospirales</taxon>
        <taxon>Lachnospiraceae</taxon>
        <taxon>Mediterraneibacter</taxon>
    </lineage>
</organism>
<name>A5KK15_9FIRM</name>
<dbReference type="Proteomes" id="UP000003577">
    <property type="component" value="Unassembled WGS sequence"/>
</dbReference>
<protein>
    <submittedName>
        <fullName evidence="2">PTS system mannose/fructose/sorbose family IID component</fullName>
    </submittedName>
</protein>